<dbReference type="Proteomes" id="UP001566204">
    <property type="component" value="Unassembled WGS sequence"/>
</dbReference>
<evidence type="ECO:0000313" key="8">
    <source>
        <dbReference type="Proteomes" id="UP000308196"/>
    </source>
</evidence>
<keyword evidence="1" id="KW-0175">Coiled coil</keyword>
<feature type="signal peptide" evidence="3">
    <location>
        <begin position="1"/>
        <end position="19"/>
    </location>
</feature>
<evidence type="ECO:0000259" key="5">
    <source>
        <dbReference type="Pfam" id="PF09851"/>
    </source>
</evidence>
<dbReference type="GeneID" id="78462794"/>
<evidence type="ECO:0000256" key="2">
    <source>
        <dbReference type="SAM" id="Phobius"/>
    </source>
</evidence>
<keyword evidence="3" id="KW-0732">Signal</keyword>
<organism evidence="7 8">
    <name type="scientific">Sphingobacterium thalpophilum</name>
    <dbReference type="NCBI Taxonomy" id="259"/>
    <lineage>
        <taxon>Bacteria</taxon>
        <taxon>Pseudomonadati</taxon>
        <taxon>Bacteroidota</taxon>
        <taxon>Sphingobacteriia</taxon>
        <taxon>Sphingobacteriales</taxon>
        <taxon>Sphingobacteriaceae</taxon>
        <taxon>Sphingobacterium</taxon>
    </lineage>
</organism>
<dbReference type="Pfam" id="PF09851">
    <property type="entry name" value="SHOCT"/>
    <property type="match status" value="1"/>
</dbReference>
<dbReference type="Pfam" id="PF08308">
    <property type="entry name" value="PEGA"/>
    <property type="match status" value="1"/>
</dbReference>
<evidence type="ECO:0000313" key="7">
    <source>
        <dbReference type="EMBL" id="VTR38660.1"/>
    </source>
</evidence>
<reference evidence="7 8" key="1">
    <citation type="submission" date="2019-05" db="EMBL/GenBank/DDBJ databases">
        <authorList>
            <consortium name="Pathogen Informatics"/>
        </authorList>
    </citation>
    <scope>NUCLEOTIDE SEQUENCE [LARGE SCALE GENOMIC DNA]</scope>
    <source>
        <strain evidence="7 8">NCTC11429</strain>
    </source>
</reference>
<accession>A0A4U9UXB4</accession>
<evidence type="ECO:0000259" key="4">
    <source>
        <dbReference type="Pfam" id="PF08308"/>
    </source>
</evidence>
<dbReference type="RefSeq" id="WP_028071926.1">
    <property type="nucleotide sequence ID" value="NZ_CP141191.1"/>
</dbReference>
<protein>
    <submittedName>
        <fullName evidence="6 7">PEGA domain</fullName>
    </submittedName>
</protein>
<dbReference type="AlphaFoldDB" id="A0A4U9UXB4"/>
<dbReference type="PROSITE" id="PS51257">
    <property type="entry name" value="PROKAR_LIPOPROTEIN"/>
    <property type="match status" value="1"/>
</dbReference>
<dbReference type="InterPro" id="IPR018649">
    <property type="entry name" value="SHOCT"/>
</dbReference>
<proteinExistence type="predicted"/>
<dbReference type="Proteomes" id="UP000308196">
    <property type="component" value="Chromosome"/>
</dbReference>
<dbReference type="KEGG" id="stha:NCTC11429_02064"/>
<evidence type="ECO:0000256" key="1">
    <source>
        <dbReference type="SAM" id="Coils"/>
    </source>
</evidence>
<dbReference type="InterPro" id="IPR013229">
    <property type="entry name" value="PEGA"/>
</dbReference>
<keyword evidence="9" id="KW-1185">Reference proteome</keyword>
<feature type="chain" id="PRO_5020386152" evidence="3">
    <location>
        <begin position="20"/>
        <end position="173"/>
    </location>
</feature>
<gene>
    <name evidence="6" type="ORF">ABTW24_12445</name>
    <name evidence="7" type="ORF">NCTC11429_02064</name>
</gene>
<reference evidence="6 9" key="2">
    <citation type="submission" date="2024-06" db="EMBL/GenBank/DDBJ databases">
        <title>Soil Sphingobacterium thalpophilum.</title>
        <authorList>
            <person name="Yang J."/>
            <person name="Li J."/>
        </authorList>
    </citation>
    <scope>NUCLEOTIDE SEQUENCE [LARGE SCALE GENOMIC DNA]</scope>
    <source>
        <strain evidence="6 9">22g91tb</strain>
    </source>
</reference>
<evidence type="ECO:0000313" key="9">
    <source>
        <dbReference type="Proteomes" id="UP001566204"/>
    </source>
</evidence>
<keyword evidence="2" id="KW-0472">Membrane</keyword>
<keyword evidence="2" id="KW-0812">Transmembrane</keyword>
<evidence type="ECO:0000256" key="3">
    <source>
        <dbReference type="SAM" id="SignalP"/>
    </source>
</evidence>
<feature type="domain" description="SHOCT" evidence="5">
    <location>
        <begin position="131"/>
        <end position="157"/>
    </location>
</feature>
<dbReference type="STRING" id="1123265.GCA_000686625_00932"/>
<feature type="domain" description="PEGA" evidence="4">
    <location>
        <begin position="27"/>
        <end position="79"/>
    </location>
</feature>
<keyword evidence="2" id="KW-1133">Transmembrane helix</keyword>
<sequence>MKSNSNIICVLLAGTTLFASCASRTLIQSNPVGAKVYIQGEYAGTTPYSYKDTKVVGSTTDIKIEKEGYEPFMTNISRNEKADVGAIIAGCFVLVPFLWTMKYKEQHNYELIPLGAGVKKDVSGDTSVASKLQELKKMYDDNLITKEEYEQQREKVLNTYSSSDNKIDKKTEG</sequence>
<evidence type="ECO:0000313" key="6">
    <source>
        <dbReference type="EMBL" id="MEZ0452407.1"/>
    </source>
</evidence>
<dbReference type="EMBL" id="JBEOQB010000003">
    <property type="protein sequence ID" value="MEZ0452407.1"/>
    <property type="molecule type" value="Genomic_DNA"/>
</dbReference>
<dbReference type="EMBL" id="LR590484">
    <property type="protein sequence ID" value="VTR38660.1"/>
    <property type="molecule type" value="Genomic_DNA"/>
</dbReference>
<feature type="coiled-coil region" evidence="1">
    <location>
        <begin position="132"/>
        <end position="166"/>
    </location>
</feature>
<feature type="transmembrane region" description="Helical" evidence="2">
    <location>
        <begin position="84"/>
        <end position="101"/>
    </location>
</feature>
<name>A0A4U9UXB4_9SPHI</name>